<name>A0A0G3GZZ4_9CORY</name>
<protein>
    <submittedName>
        <fullName evidence="3">Uncharacterized protein</fullName>
    </submittedName>
</protein>
<dbReference type="RefSeq" id="WP_052844516.1">
    <property type="nucleotide sequence ID" value="NZ_CP011542.1"/>
</dbReference>
<dbReference type="EMBL" id="CP011542">
    <property type="protein sequence ID" value="AKK05113.1"/>
    <property type="molecule type" value="Genomic_DNA"/>
</dbReference>
<evidence type="ECO:0000313" key="3">
    <source>
        <dbReference type="EMBL" id="AKK05113.1"/>
    </source>
</evidence>
<feature type="region of interest" description="Disordered" evidence="1">
    <location>
        <begin position="55"/>
        <end position="85"/>
    </location>
</feature>
<evidence type="ECO:0000256" key="2">
    <source>
        <dbReference type="SAM" id="Phobius"/>
    </source>
</evidence>
<feature type="region of interest" description="Disordered" evidence="1">
    <location>
        <begin position="120"/>
        <end position="232"/>
    </location>
</feature>
<proteinExistence type="predicted"/>
<feature type="compositionally biased region" description="Low complexity" evidence="1">
    <location>
        <begin position="193"/>
        <end position="205"/>
    </location>
</feature>
<feature type="compositionally biased region" description="Polar residues" evidence="1">
    <location>
        <begin position="58"/>
        <end position="79"/>
    </location>
</feature>
<keyword evidence="2" id="KW-1133">Transmembrane helix</keyword>
<dbReference type="AlphaFoldDB" id="A0A0G3GZZ4"/>
<accession>A0A0G3GZZ4</accession>
<sequence length="232" mass="23870">MNSGSTTRRFFAIVSTGFAIAALVGLVVWQSSIATRSSTTANEAGVAPSLVAGESEKLATSTAPGKKTQNPTPVATPNLSEDVVNDPLLPPRAYIAPERISQPSLTTTVNTFVPPVAIETESVARSPQNNRENPRPGSPGGRDNQPTTTTTDRTEPPVPTGTPSPTTTTVPPVPQVPVPPNTVPNEPVPPTSTPGTSSTESTSNTDAASPSGGREMSPESAPSTNAEPTDLR</sequence>
<reference evidence="4" key="2">
    <citation type="submission" date="2015-05" db="EMBL/GenBank/DDBJ databases">
        <title>Complete genome sequence of Corynebacterium mustelae DSM 45274, isolated from various tissues of a male ferret with lethal sepsis.</title>
        <authorList>
            <person name="Ruckert C."/>
            <person name="Albersmeier A."/>
            <person name="Winkler A."/>
            <person name="Tauch A."/>
        </authorList>
    </citation>
    <scope>NUCLEOTIDE SEQUENCE [LARGE SCALE GENOMIC DNA]</scope>
    <source>
        <strain evidence="4">DSM 45274</strain>
    </source>
</reference>
<feature type="transmembrane region" description="Helical" evidence="2">
    <location>
        <begin position="10"/>
        <end position="29"/>
    </location>
</feature>
<dbReference type="Proteomes" id="UP000035199">
    <property type="component" value="Chromosome"/>
</dbReference>
<dbReference type="PATRIC" id="fig|571915.4.peg.821"/>
<reference evidence="3 4" key="1">
    <citation type="journal article" date="2015" name="Genome Announc.">
        <title>Complete Genome Sequence of the Type Strain Corynebacterium mustelae DSM 45274, Isolated from Various Tissues of a Male Ferret with Lethal Sepsis.</title>
        <authorList>
            <person name="Ruckert C."/>
            <person name="Eimer J."/>
            <person name="Winkler A."/>
            <person name="Tauch A."/>
        </authorList>
    </citation>
    <scope>NUCLEOTIDE SEQUENCE [LARGE SCALE GENOMIC DNA]</scope>
    <source>
        <strain evidence="3 4">DSM 45274</strain>
    </source>
</reference>
<evidence type="ECO:0000256" key="1">
    <source>
        <dbReference type="SAM" id="MobiDB-lite"/>
    </source>
</evidence>
<feature type="compositionally biased region" description="Polar residues" evidence="1">
    <location>
        <begin position="220"/>
        <end position="232"/>
    </location>
</feature>
<organism evidence="3 4">
    <name type="scientific">Corynebacterium mustelae</name>
    <dbReference type="NCBI Taxonomy" id="571915"/>
    <lineage>
        <taxon>Bacteria</taxon>
        <taxon>Bacillati</taxon>
        <taxon>Actinomycetota</taxon>
        <taxon>Actinomycetes</taxon>
        <taxon>Mycobacteriales</taxon>
        <taxon>Corynebacteriaceae</taxon>
        <taxon>Corynebacterium</taxon>
    </lineage>
</organism>
<keyword evidence="2" id="KW-0472">Membrane</keyword>
<evidence type="ECO:0000313" key="4">
    <source>
        <dbReference type="Proteomes" id="UP000035199"/>
    </source>
</evidence>
<gene>
    <name evidence="3" type="ORF">CMUST_03845</name>
</gene>
<keyword evidence="4" id="KW-1185">Reference proteome</keyword>
<dbReference type="OrthoDB" id="10014754at2"/>
<keyword evidence="2" id="KW-0812">Transmembrane</keyword>
<feature type="compositionally biased region" description="Pro residues" evidence="1">
    <location>
        <begin position="171"/>
        <end position="192"/>
    </location>
</feature>
<dbReference type="KEGG" id="cmv:CMUST_03845"/>